<feature type="transmembrane region" description="Helical" evidence="4">
    <location>
        <begin position="114"/>
        <end position="132"/>
    </location>
</feature>
<evidence type="ECO:0000256" key="4">
    <source>
        <dbReference type="SAM" id="Phobius"/>
    </source>
</evidence>
<evidence type="ECO:0000256" key="3">
    <source>
        <dbReference type="ARBA" id="ARBA00023012"/>
    </source>
</evidence>
<comment type="caution">
    <text evidence="6">The sequence shown here is derived from an EMBL/GenBank/DDBJ whole genome shotgun (WGS) entry which is preliminary data.</text>
</comment>
<dbReference type="InterPro" id="IPR003594">
    <property type="entry name" value="HATPase_dom"/>
</dbReference>
<feature type="transmembrane region" description="Helical" evidence="4">
    <location>
        <begin position="36"/>
        <end position="53"/>
    </location>
</feature>
<dbReference type="PANTHER" id="PTHR24421">
    <property type="entry name" value="NITRATE/NITRITE SENSOR PROTEIN NARX-RELATED"/>
    <property type="match status" value="1"/>
</dbReference>
<evidence type="ECO:0000313" key="6">
    <source>
        <dbReference type="EMBL" id="RSU08334.1"/>
    </source>
</evidence>
<feature type="transmembrane region" description="Helical" evidence="4">
    <location>
        <begin position="9"/>
        <end position="30"/>
    </location>
</feature>
<name>A0A430AK27_9ENTE</name>
<keyword evidence="3" id="KW-0902">Two-component regulatory system</keyword>
<keyword evidence="4" id="KW-0472">Membrane</keyword>
<keyword evidence="7" id="KW-1185">Reference proteome</keyword>
<sequence>MKDTFSKALILIAWVVIIVYSFSTVSIHTYMVSNSFKLIIGTYLLFIGTLVYFKARNYPPSINFLLLSISTCFTLIFIHSDNLILNKVGLAFLVLCPALLYFFLYSFIQGKKSIFFQMNLLVLTIISAISELVFLTKYFANCSLIILLVSTLISCFLIIFKAKSFFFQSKDYYLLSISILFSYFPFTLFYFLSTIYENISYPFSFLSYFSLFSVIIFPTTIVYLLIRSKIIVFKHDSYLIISSILCTVMFTISLFLLDLDENKKIIIILLFSIMMAVNLLINTKLKNKKLKKLKEITRNLSNERIELLNQITYSNLSNTVSKLILKSLTQSADVEDILVTTQSDSNYIVICEKGTKISKSVKKMMKHMKIEIQQLEIENQAYLCIPVPQPSEVVWVFLGQRKNHVRFSQFDIDIIIETTEQYTMILNMMKLLHESQQKYISSSFITNNLIQTKLFNNIESEKMNYANYLHDHILQSIIGLSTLVSNLTGDSEITDLIDREFTRLVQSIRNQIFDTFPSTLYNVSFEDNIKILMADFDKKKPDKIESLILKISVKKELPKHIIAPAYRIIKELNENILKHSLATVATTTLFTQNQYLHIIVEDNGIGINDYKKFEEISFQPKQHIGLLSIKNDLNWLNGSFELVRKTNSEIGTKIRIKIPLKEEVAHEHTVD</sequence>
<keyword evidence="2" id="KW-0418">Kinase</keyword>
<dbReference type="Gene3D" id="3.30.565.10">
    <property type="entry name" value="Histidine kinase-like ATPase, C-terminal domain"/>
    <property type="match status" value="1"/>
</dbReference>
<keyword evidence="4" id="KW-0812">Transmembrane</keyword>
<dbReference type="GO" id="GO:0000160">
    <property type="term" value="P:phosphorelay signal transduction system"/>
    <property type="evidence" value="ECO:0007669"/>
    <property type="project" value="UniProtKB-KW"/>
</dbReference>
<protein>
    <recommendedName>
        <fullName evidence="5">Histidine kinase/HSP90-like ATPase domain-containing protein</fullName>
    </recommendedName>
</protein>
<evidence type="ECO:0000256" key="1">
    <source>
        <dbReference type="ARBA" id="ARBA00022679"/>
    </source>
</evidence>
<evidence type="ECO:0000313" key="7">
    <source>
        <dbReference type="Proteomes" id="UP000288669"/>
    </source>
</evidence>
<keyword evidence="4" id="KW-1133">Transmembrane helix</keyword>
<dbReference type="Proteomes" id="UP000288669">
    <property type="component" value="Unassembled WGS sequence"/>
</dbReference>
<dbReference type="EMBL" id="NGJZ01000001">
    <property type="protein sequence ID" value="RSU08334.1"/>
    <property type="molecule type" value="Genomic_DNA"/>
</dbReference>
<feature type="transmembrane region" description="Helical" evidence="4">
    <location>
        <begin position="265"/>
        <end position="285"/>
    </location>
</feature>
<feature type="transmembrane region" description="Helical" evidence="4">
    <location>
        <begin position="138"/>
        <end position="160"/>
    </location>
</feature>
<keyword evidence="1" id="KW-0808">Transferase</keyword>
<dbReference type="InterPro" id="IPR050482">
    <property type="entry name" value="Sensor_HK_TwoCompSys"/>
</dbReference>
<feature type="transmembrane region" description="Helical" evidence="4">
    <location>
        <begin position="60"/>
        <end position="78"/>
    </location>
</feature>
<evidence type="ECO:0000256" key="2">
    <source>
        <dbReference type="ARBA" id="ARBA00022777"/>
    </source>
</evidence>
<dbReference type="GO" id="GO:0016301">
    <property type="term" value="F:kinase activity"/>
    <property type="evidence" value="ECO:0007669"/>
    <property type="project" value="UniProtKB-KW"/>
</dbReference>
<accession>A0A430AK27</accession>
<dbReference type="SUPFAM" id="SSF55874">
    <property type="entry name" value="ATPase domain of HSP90 chaperone/DNA topoisomerase II/histidine kinase"/>
    <property type="match status" value="1"/>
</dbReference>
<dbReference type="RefSeq" id="WP_126822837.1">
    <property type="nucleotide sequence ID" value="NZ_JBHLWU010000001.1"/>
</dbReference>
<organism evidence="6 7">
    <name type="scientific">Vagococcus entomophilus</name>
    <dbReference type="NCBI Taxonomy" id="1160095"/>
    <lineage>
        <taxon>Bacteria</taxon>
        <taxon>Bacillati</taxon>
        <taxon>Bacillota</taxon>
        <taxon>Bacilli</taxon>
        <taxon>Lactobacillales</taxon>
        <taxon>Enterococcaceae</taxon>
        <taxon>Vagococcus</taxon>
    </lineage>
</organism>
<dbReference type="AlphaFoldDB" id="A0A430AK27"/>
<feature type="transmembrane region" description="Helical" evidence="4">
    <location>
        <begin position="238"/>
        <end position="259"/>
    </location>
</feature>
<feature type="transmembrane region" description="Helical" evidence="4">
    <location>
        <begin position="205"/>
        <end position="226"/>
    </location>
</feature>
<proteinExistence type="predicted"/>
<feature type="transmembrane region" description="Helical" evidence="4">
    <location>
        <begin position="84"/>
        <end position="107"/>
    </location>
</feature>
<feature type="transmembrane region" description="Helical" evidence="4">
    <location>
        <begin position="172"/>
        <end position="193"/>
    </location>
</feature>
<dbReference type="InterPro" id="IPR036890">
    <property type="entry name" value="HATPase_C_sf"/>
</dbReference>
<dbReference type="PANTHER" id="PTHR24421:SF60">
    <property type="entry name" value="SENSOR HISTIDINE KINASE COMP"/>
    <property type="match status" value="1"/>
</dbReference>
<reference evidence="6 7" key="1">
    <citation type="submission" date="2017-05" db="EMBL/GenBank/DDBJ databases">
        <title>Vagococcus spp. assemblies.</title>
        <authorList>
            <person name="Gulvik C.A."/>
        </authorList>
    </citation>
    <scope>NUCLEOTIDE SEQUENCE [LARGE SCALE GENOMIC DNA]</scope>
    <source>
        <strain evidence="6 7">DSM 24756</strain>
    </source>
</reference>
<dbReference type="OrthoDB" id="9781904at2"/>
<feature type="domain" description="Histidine kinase/HSP90-like ATPase" evidence="5">
    <location>
        <begin position="565"/>
        <end position="661"/>
    </location>
</feature>
<gene>
    <name evidence="6" type="ORF">CBF30_03580</name>
</gene>
<evidence type="ECO:0000259" key="5">
    <source>
        <dbReference type="Pfam" id="PF02518"/>
    </source>
</evidence>
<dbReference type="Pfam" id="PF02518">
    <property type="entry name" value="HATPase_c"/>
    <property type="match status" value="1"/>
</dbReference>